<evidence type="ECO:0000313" key="9">
    <source>
        <dbReference type="Proteomes" id="UP000530660"/>
    </source>
</evidence>
<feature type="transmembrane region" description="Helical" evidence="7">
    <location>
        <begin position="118"/>
        <end position="139"/>
    </location>
</feature>
<dbReference type="SUPFAM" id="SSF103481">
    <property type="entry name" value="Multidrug resistance efflux transporter EmrE"/>
    <property type="match status" value="1"/>
</dbReference>
<dbReference type="InterPro" id="IPR037185">
    <property type="entry name" value="EmrE-like"/>
</dbReference>
<dbReference type="Pfam" id="PF08627">
    <property type="entry name" value="CRT-like"/>
    <property type="match status" value="1"/>
</dbReference>
<name>A0A7J7IJ27_9RHOD</name>
<evidence type="ECO:0000256" key="6">
    <source>
        <dbReference type="ARBA" id="ARBA00023136"/>
    </source>
</evidence>
<keyword evidence="4 7" id="KW-0812">Transmembrane</keyword>
<organism evidence="8 9">
    <name type="scientific">Cyanidiococcus yangmingshanensis</name>
    <dbReference type="NCBI Taxonomy" id="2690220"/>
    <lineage>
        <taxon>Eukaryota</taxon>
        <taxon>Rhodophyta</taxon>
        <taxon>Bangiophyceae</taxon>
        <taxon>Cyanidiales</taxon>
        <taxon>Cyanidiaceae</taxon>
        <taxon>Cyanidiococcus</taxon>
    </lineage>
</organism>
<keyword evidence="9" id="KW-1185">Reference proteome</keyword>
<accession>A0A7J7IJ27</accession>
<dbReference type="EMBL" id="VWRR01000008">
    <property type="protein sequence ID" value="KAF6003085.1"/>
    <property type="molecule type" value="Genomic_DNA"/>
</dbReference>
<sequence length="331" mass="36035">MQQLSESSDAAQSSTAWKSLDVIFTSVAYVALSVVNRVAYRMSLQIVPAYTFPLSLFVTMCYVLVYSCILSLRVRSRVVPISQVEWALRNWPLFASIGTLEAATFVIGMFSASRLPGALLPVLNQGILLFIAIASYVLLGRRYTSTQILGLIVVLIGVMLSIGPQAVDHAASDLSSGGIWVNALLFFGSYAFVAIAVVLKERVFKRSGLQPDLFIVNTFSSIMQFLATSITLPFVLTFATQIAGSSSTKAIRQSPDALARPWLRRREYYLQCDRAALAENRLSIGLRRGISYFCAANDFGILLAAASACSIALLANGNSRTGRATNWNMAL</sequence>
<evidence type="ECO:0000256" key="3">
    <source>
        <dbReference type="ARBA" id="ARBA00022448"/>
    </source>
</evidence>
<feature type="transmembrane region" description="Helical" evidence="7">
    <location>
        <begin position="93"/>
        <end position="112"/>
    </location>
</feature>
<feature type="transmembrane region" description="Helical" evidence="7">
    <location>
        <begin position="290"/>
        <end position="315"/>
    </location>
</feature>
<feature type="transmembrane region" description="Helical" evidence="7">
    <location>
        <begin position="52"/>
        <end position="72"/>
    </location>
</feature>
<comment type="subcellular location">
    <subcellularLocation>
        <location evidence="1">Membrane</location>
        <topology evidence="1">Multi-pass membrane protein</topology>
    </subcellularLocation>
</comment>
<evidence type="ECO:0000256" key="5">
    <source>
        <dbReference type="ARBA" id="ARBA00022989"/>
    </source>
</evidence>
<keyword evidence="3" id="KW-0813">Transport</keyword>
<dbReference type="PANTHER" id="PTHR31326">
    <property type="entry name" value="PROTEIN CLT2, CHLOROPLASTIC"/>
    <property type="match status" value="1"/>
</dbReference>
<keyword evidence="6 7" id="KW-0472">Membrane</keyword>
<feature type="transmembrane region" description="Helical" evidence="7">
    <location>
        <begin position="20"/>
        <end position="40"/>
    </location>
</feature>
<proteinExistence type="inferred from homology"/>
<evidence type="ECO:0000256" key="1">
    <source>
        <dbReference type="ARBA" id="ARBA00004141"/>
    </source>
</evidence>
<gene>
    <name evidence="8" type="ORF">F1559_003924</name>
</gene>
<keyword evidence="5 7" id="KW-1133">Transmembrane helix</keyword>
<dbReference type="AlphaFoldDB" id="A0A7J7IJ27"/>
<reference evidence="8 9" key="1">
    <citation type="journal article" date="2020" name="J. Phycol.">
        <title>Comparative genome analysis reveals Cyanidiococcus gen. nov., a new extremophilic red algal genus sister to Cyanidioschyzon (Cyanidioschyzonaceae, Rhodophyta).</title>
        <authorList>
            <person name="Liu S.-L."/>
            <person name="Chiang Y.-R."/>
            <person name="Yoon H.S."/>
            <person name="Fu H.-Y."/>
        </authorList>
    </citation>
    <scope>NUCLEOTIDE SEQUENCE [LARGE SCALE GENOMIC DNA]</scope>
    <source>
        <strain evidence="8 9">THAL066</strain>
    </source>
</reference>
<evidence type="ECO:0000256" key="2">
    <source>
        <dbReference type="ARBA" id="ARBA00006690"/>
    </source>
</evidence>
<dbReference type="OrthoDB" id="416555at2759"/>
<dbReference type="InterPro" id="IPR013936">
    <property type="entry name" value="CRT-like"/>
</dbReference>
<protein>
    <submittedName>
        <fullName evidence="8">Uncharacterized protein</fullName>
    </submittedName>
</protein>
<evidence type="ECO:0000256" key="4">
    <source>
        <dbReference type="ARBA" id="ARBA00022692"/>
    </source>
</evidence>
<evidence type="ECO:0000256" key="7">
    <source>
        <dbReference type="SAM" id="Phobius"/>
    </source>
</evidence>
<comment type="caution">
    <text evidence="8">The sequence shown here is derived from an EMBL/GenBank/DDBJ whole genome shotgun (WGS) entry which is preliminary data.</text>
</comment>
<feature type="transmembrane region" description="Helical" evidence="7">
    <location>
        <begin position="211"/>
        <end position="236"/>
    </location>
</feature>
<dbReference type="GO" id="GO:0016020">
    <property type="term" value="C:membrane"/>
    <property type="evidence" value="ECO:0007669"/>
    <property type="project" value="UniProtKB-SubCell"/>
</dbReference>
<comment type="similarity">
    <text evidence="2">Belongs to the CRT-like transporter family.</text>
</comment>
<feature type="transmembrane region" description="Helical" evidence="7">
    <location>
        <begin position="179"/>
        <end position="199"/>
    </location>
</feature>
<feature type="transmembrane region" description="Helical" evidence="7">
    <location>
        <begin position="148"/>
        <end position="167"/>
    </location>
</feature>
<evidence type="ECO:0000313" key="8">
    <source>
        <dbReference type="EMBL" id="KAF6003085.1"/>
    </source>
</evidence>
<dbReference type="Proteomes" id="UP000530660">
    <property type="component" value="Unassembled WGS sequence"/>
</dbReference>
<dbReference type="PANTHER" id="PTHR31326:SF1">
    <property type="entry name" value="PROTEIN CLT2, CHLOROPLASTIC"/>
    <property type="match status" value="1"/>
</dbReference>